<keyword evidence="6 8" id="KW-1133">Transmembrane helix</keyword>
<dbReference type="EMBL" id="QJKJ01006974">
    <property type="protein sequence ID" value="RDX84691.1"/>
    <property type="molecule type" value="Genomic_DNA"/>
</dbReference>
<dbReference type="OrthoDB" id="672180at2759"/>
<dbReference type="STRING" id="157652.A0A371G2I2"/>
<feature type="non-terminal residue" evidence="11">
    <location>
        <position position="236"/>
    </location>
</feature>
<evidence type="ECO:0000256" key="8">
    <source>
        <dbReference type="RuleBase" id="RU361233"/>
    </source>
</evidence>
<feature type="compositionally biased region" description="Polar residues" evidence="9">
    <location>
        <begin position="42"/>
        <end position="51"/>
    </location>
</feature>
<dbReference type="AlphaFoldDB" id="A0A371G2I2"/>
<comment type="subcellular location">
    <subcellularLocation>
        <location evidence="1 8">Cell membrane</location>
        <topology evidence="1 8">Multi-pass membrane protein</topology>
    </subcellularLocation>
</comment>
<reference evidence="11" key="1">
    <citation type="submission" date="2018-05" db="EMBL/GenBank/DDBJ databases">
        <title>Draft genome of Mucuna pruriens seed.</title>
        <authorList>
            <person name="Nnadi N.E."/>
            <person name="Vos R."/>
            <person name="Hasami M.H."/>
            <person name="Devisetty U.K."/>
            <person name="Aguiy J.C."/>
        </authorList>
    </citation>
    <scope>NUCLEOTIDE SEQUENCE [LARGE SCALE GENOMIC DNA]</scope>
    <source>
        <strain evidence="11">JCA_2017</strain>
    </source>
</reference>
<feature type="non-terminal residue" evidence="11">
    <location>
        <position position="1"/>
    </location>
</feature>
<evidence type="ECO:0000256" key="5">
    <source>
        <dbReference type="ARBA" id="ARBA00022692"/>
    </source>
</evidence>
<comment type="subunit">
    <text evidence="3 8">Homodimer and heterodimers.</text>
</comment>
<gene>
    <name evidence="11" type="primary">N24</name>
    <name evidence="11" type="ORF">CR513_34222</name>
</gene>
<feature type="domain" description="Casparian strip membrane protein" evidence="10">
    <location>
        <begin position="136"/>
        <end position="236"/>
    </location>
</feature>
<evidence type="ECO:0000256" key="4">
    <source>
        <dbReference type="ARBA" id="ARBA00022475"/>
    </source>
</evidence>
<organism evidence="11 12">
    <name type="scientific">Mucuna pruriens</name>
    <name type="common">Velvet bean</name>
    <name type="synonym">Dolichos pruriens</name>
    <dbReference type="NCBI Taxonomy" id="157652"/>
    <lineage>
        <taxon>Eukaryota</taxon>
        <taxon>Viridiplantae</taxon>
        <taxon>Streptophyta</taxon>
        <taxon>Embryophyta</taxon>
        <taxon>Tracheophyta</taxon>
        <taxon>Spermatophyta</taxon>
        <taxon>Magnoliopsida</taxon>
        <taxon>eudicotyledons</taxon>
        <taxon>Gunneridae</taxon>
        <taxon>Pentapetalae</taxon>
        <taxon>rosids</taxon>
        <taxon>fabids</taxon>
        <taxon>Fabales</taxon>
        <taxon>Fabaceae</taxon>
        <taxon>Papilionoideae</taxon>
        <taxon>50 kb inversion clade</taxon>
        <taxon>NPAAA clade</taxon>
        <taxon>indigoferoid/millettioid clade</taxon>
        <taxon>Phaseoleae</taxon>
        <taxon>Mucuna</taxon>
    </lineage>
</organism>
<evidence type="ECO:0000256" key="9">
    <source>
        <dbReference type="SAM" id="MobiDB-lite"/>
    </source>
</evidence>
<dbReference type="Pfam" id="PF04535">
    <property type="entry name" value="CASP_dom"/>
    <property type="match status" value="1"/>
</dbReference>
<evidence type="ECO:0000256" key="6">
    <source>
        <dbReference type="ARBA" id="ARBA00022989"/>
    </source>
</evidence>
<protein>
    <recommendedName>
        <fullName evidence="8">CASP-like protein</fullName>
    </recommendedName>
</protein>
<evidence type="ECO:0000313" key="11">
    <source>
        <dbReference type="EMBL" id="RDX84691.1"/>
    </source>
</evidence>
<proteinExistence type="inferred from homology"/>
<feature type="region of interest" description="Disordered" evidence="9">
    <location>
        <begin position="1"/>
        <end position="79"/>
    </location>
</feature>
<comment type="similarity">
    <text evidence="2 8">Belongs to the Casparian strip membrane proteins (CASP) family.</text>
</comment>
<evidence type="ECO:0000256" key="3">
    <source>
        <dbReference type="ARBA" id="ARBA00011489"/>
    </source>
</evidence>
<evidence type="ECO:0000256" key="1">
    <source>
        <dbReference type="ARBA" id="ARBA00004651"/>
    </source>
</evidence>
<keyword evidence="5 8" id="KW-0812">Transmembrane</keyword>
<name>A0A371G2I2_MUCPR</name>
<sequence>MTTTKNENLAQEKKGDKMKRYSESEEKEEEVKPSKKKEQQHNHPVSESPLRSITYKASKHPSAPTLQDSFNKSHSHHSMSDGDLQIVVASHSHSHSHSQSVSEGTINVVKEETKAVMDKEEGTHDDGVSKKESKWFIVLMGLRITAFLFCKLAFSVLASDHRKKVRPVSSWYDYDEESSSQLHWYDFKEFKYCLSVNIIGFVYSALQLCDMVKYLITKRHTVDPKLRGYFNFAMDQ</sequence>
<comment type="caution">
    <text evidence="11">The sequence shown here is derived from an EMBL/GenBank/DDBJ whole genome shotgun (WGS) entry which is preliminary data.</text>
</comment>
<evidence type="ECO:0000259" key="10">
    <source>
        <dbReference type="Pfam" id="PF04535"/>
    </source>
</evidence>
<comment type="caution">
    <text evidence="8">Lacks conserved residue(s) required for the propagation of feature annotation.</text>
</comment>
<evidence type="ECO:0000256" key="2">
    <source>
        <dbReference type="ARBA" id="ARBA00007651"/>
    </source>
</evidence>
<dbReference type="GO" id="GO:0005886">
    <property type="term" value="C:plasma membrane"/>
    <property type="evidence" value="ECO:0007669"/>
    <property type="project" value="UniProtKB-SubCell"/>
</dbReference>
<dbReference type="InterPro" id="IPR006702">
    <property type="entry name" value="CASP_dom"/>
</dbReference>
<evidence type="ECO:0000256" key="7">
    <source>
        <dbReference type="ARBA" id="ARBA00023136"/>
    </source>
</evidence>
<dbReference type="PANTHER" id="PTHR33573">
    <property type="entry name" value="CASP-LIKE PROTEIN 4A4"/>
    <property type="match status" value="1"/>
</dbReference>
<dbReference type="PANTHER" id="PTHR33573:SF38">
    <property type="entry name" value="CASP-LIKE PROTEIN 4A1"/>
    <property type="match status" value="1"/>
</dbReference>
<accession>A0A371G2I2</accession>
<dbReference type="Proteomes" id="UP000257109">
    <property type="component" value="Unassembled WGS sequence"/>
</dbReference>
<evidence type="ECO:0000313" key="12">
    <source>
        <dbReference type="Proteomes" id="UP000257109"/>
    </source>
</evidence>
<keyword evidence="4 8" id="KW-1003">Cell membrane</keyword>
<keyword evidence="7 8" id="KW-0472">Membrane</keyword>
<keyword evidence="12" id="KW-1185">Reference proteome</keyword>
<feature type="compositionally biased region" description="Basic and acidic residues" evidence="9">
    <location>
        <begin position="10"/>
        <end position="41"/>
    </location>
</feature>
<feature type="transmembrane region" description="Helical" evidence="8">
    <location>
        <begin position="135"/>
        <end position="157"/>
    </location>
</feature>